<feature type="compositionally biased region" description="Polar residues" evidence="2">
    <location>
        <begin position="531"/>
        <end position="542"/>
    </location>
</feature>
<feature type="coiled-coil region" evidence="1">
    <location>
        <begin position="268"/>
        <end position="305"/>
    </location>
</feature>
<evidence type="ECO:0000313" key="3">
    <source>
        <dbReference type="EMBL" id="KAF5340086.1"/>
    </source>
</evidence>
<feature type="compositionally biased region" description="Low complexity" evidence="2">
    <location>
        <begin position="210"/>
        <end position="226"/>
    </location>
</feature>
<dbReference type="AlphaFoldDB" id="A0A8H5CE48"/>
<reference evidence="3 4" key="1">
    <citation type="journal article" date="2020" name="ISME J.">
        <title>Uncovering the hidden diversity of litter-decomposition mechanisms in mushroom-forming fungi.</title>
        <authorList>
            <person name="Floudas D."/>
            <person name="Bentzer J."/>
            <person name="Ahren D."/>
            <person name="Johansson T."/>
            <person name="Persson P."/>
            <person name="Tunlid A."/>
        </authorList>
    </citation>
    <scope>NUCLEOTIDE SEQUENCE [LARGE SCALE GENOMIC DNA]</scope>
    <source>
        <strain evidence="3 4">CBS 291.85</strain>
    </source>
</reference>
<evidence type="ECO:0000256" key="1">
    <source>
        <dbReference type="SAM" id="Coils"/>
    </source>
</evidence>
<feature type="region of interest" description="Disordered" evidence="2">
    <location>
        <begin position="195"/>
        <end position="263"/>
    </location>
</feature>
<feature type="compositionally biased region" description="Low complexity" evidence="2">
    <location>
        <begin position="572"/>
        <end position="599"/>
    </location>
</feature>
<feature type="region of interest" description="Disordered" evidence="2">
    <location>
        <begin position="1"/>
        <end position="33"/>
    </location>
</feature>
<evidence type="ECO:0000256" key="2">
    <source>
        <dbReference type="SAM" id="MobiDB-lite"/>
    </source>
</evidence>
<feature type="compositionally biased region" description="Polar residues" evidence="2">
    <location>
        <begin position="642"/>
        <end position="653"/>
    </location>
</feature>
<proteinExistence type="predicted"/>
<protein>
    <submittedName>
        <fullName evidence="3">Uncharacterized protein</fullName>
    </submittedName>
</protein>
<comment type="caution">
    <text evidence="3">The sequence shown here is derived from an EMBL/GenBank/DDBJ whole genome shotgun (WGS) entry which is preliminary data.</text>
</comment>
<feature type="compositionally biased region" description="Basic and acidic residues" evidence="2">
    <location>
        <begin position="549"/>
        <end position="561"/>
    </location>
</feature>
<feature type="compositionally biased region" description="Basic and acidic residues" evidence="2">
    <location>
        <begin position="1"/>
        <end position="19"/>
    </location>
</feature>
<feature type="region of interest" description="Disordered" evidence="2">
    <location>
        <begin position="524"/>
        <end position="663"/>
    </location>
</feature>
<organism evidence="3 4">
    <name type="scientific">Tetrapyrgos nigripes</name>
    <dbReference type="NCBI Taxonomy" id="182062"/>
    <lineage>
        <taxon>Eukaryota</taxon>
        <taxon>Fungi</taxon>
        <taxon>Dikarya</taxon>
        <taxon>Basidiomycota</taxon>
        <taxon>Agaricomycotina</taxon>
        <taxon>Agaricomycetes</taxon>
        <taxon>Agaricomycetidae</taxon>
        <taxon>Agaricales</taxon>
        <taxon>Marasmiineae</taxon>
        <taxon>Marasmiaceae</taxon>
        <taxon>Tetrapyrgos</taxon>
    </lineage>
</organism>
<dbReference type="EMBL" id="JAACJM010000179">
    <property type="protein sequence ID" value="KAF5340086.1"/>
    <property type="molecule type" value="Genomic_DNA"/>
</dbReference>
<evidence type="ECO:0000313" key="4">
    <source>
        <dbReference type="Proteomes" id="UP000559256"/>
    </source>
</evidence>
<keyword evidence="1" id="KW-0175">Coiled coil</keyword>
<name>A0A8H5CE48_9AGAR</name>
<dbReference type="OrthoDB" id="3009038at2759"/>
<keyword evidence="4" id="KW-1185">Reference proteome</keyword>
<sequence>MLKELSETTPDPEKQDANKMAKQACNERGSEVSKERRSKGPFILLAILLLSLFSLLDHYVDLFIWDPSKMSSVNAEAVPAISENISKPEPMQTESGESTSAIFRRLLTTKSNKDERRKWAEENPNFRCSECMNNLQTTCTPHTEKSIRCSFCQGRKKYCSRTFAERQARVKRLMKLDDQQFNELHEQLEKAGFNFRGAGYGQRRTRKKMAGPSAPSGGTPSASTPTRRPGRPHKDKASKTQSAPAPKDQHRSRKVVVEVRRPASTVTGKKLENLKEELVRTREELEQTQEELAEAKESINTYKTEQTNITRRNIAEHTNLNVLKTRLRRATESFDDRNMTRGVMIDTCRNLCEQLQEIADRHLDNVPVGFSDIMDAMVVAAEDEDQESGEQRDVDGQSTDEDDGSQIIIEVPRRYMDLMKAAQATSEQRILSAVPGTGNPYPALNPIPFSLKRRFASEMVLIPNLTGLLTISHRLAQAVHLDSALLRNNKLSVTDVVCAINLNLDDPTFDVLFAHASIVVKSRRRSGSGRNNTVDVALSQKSAGAAKRKYSDLDPSRDTGSQRRVTPKRANAEASASLAQQSSRSIRSVRRTVPSTSPSFSPELMYPDVSSSTVREHSLFDSDEASASRHRPASDRDVNQIIPPSTENRQLRNSLKKRPAQQRDVLRVERSRDELERMEEELKQTCEELEQIQDEFKAAIRQREIEQATTRQRNIAEQTNLTVLKTLLRQATDAFESGRITQQDMVTTCRNLCDQLQEIADRHLVNVLHGYDNVMDATGMKFATGDM</sequence>
<dbReference type="Proteomes" id="UP000559256">
    <property type="component" value="Unassembled WGS sequence"/>
</dbReference>
<feature type="region of interest" description="Disordered" evidence="2">
    <location>
        <begin position="382"/>
        <end position="405"/>
    </location>
</feature>
<accession>A0A8H5CE48</accession>
<gene>
    <name evidence="3" type="ORF">D9758_013172</name>
</gene>